<dbReference type="EMBL" id="SZYD01000003">
    <property type="protein sequence ID" value="KAD6796730.1"/>
    <property type="molecule type" value="Genomic_DNA"/>
</dbReference>
<dbReference type="InterPro" id="IPR018164">
    <property type="entry name" value="Ala-tRNA-synth_IIc_N"/>
</dbReference>
<dbReference type="GO" id="GO:0002161">
    <property type="term" value="F:aminoacyl-tRNA deacylase activity"/>
    <property type="evidence" value="ECO:0007669"/>
    <property type="project" value="TreeGrafter"/>
</dbReference>
<dbReference type="GO" id="GO:0009507">
    <property type="term" value="C:chloroplast"/>
    <property type="evidence" value="ECO:0007669"/>
    <property type="project" value="TreeGrafter"/>
</dbReference>
<sequence length="70" mass="7951">MKGIEKFKKTAQDVQGKIFRGQDAFILWDTYGFPLDLTQLMAEERGLAVDVEGFNIAMNEARERCHLSTA</sequence>
<dbReference type="Pfam" id="PF01411">
    <property type="entry name" value="tRNA-synt_2c"/>
    <property type="match status" value="1"/>
</dbReference>
<dbReference type="InterPro" id="IPR050058">
    <property type="entry name" value="Ala-tRNA_ligase"/>
</dbReference>
<reference evidence="2 3" key="1">
    <citation type="submission" date="2019-05" db="EMBL/GenBank/DDBJ databases">
        <title>Mikania micrantha, genome provides insights into the molecular mechanism of rapid growth.</title>
        <authorList>
            <person name="Liu B."/>
        </authorList>
    </citation>
    <scope>NUCLEOTIDE SEQUENCE [LARGE SCALE GENOMIC DNA]</scope>
    <source>
        <strain evidence="2">NLD-2019</strain>
        <tissue evidence="2">Leaf</tissue>
    </source>
</reference>
<keyword evidence="3" id="KW-1185">Reference proteome</keyword>
<dbReference type="SUPFAM" id="SSF101353">
    <property type="entry name" value="Putative anticodon-binding domain of alanyl-tRNA synthetase (AlaRS)"/>
    <property type="match status" value="1"/>
</dbReference>
<dbReference type="Proteomes" id="UP000326396">
    <property type="component" value="Linkage Group LG11"/>
</dbReference>
<dbReference type="OrthoDB" id="1932861at2759"/>
<dbReference type="GO" id="GO:0005524">
    <property type="term" value="F:ATP binding"/>
    <property type="evidence" value="ECO:0007669"/>
    <property type="project" value="InterPro"/>
</dbReference>
<gene>
    <name evidence="2" type="ORF">E3N88_07626</name>
</gene>
<evidence type="ECO:0000313" key="2">
    <source>
        <dbReference type="EMBL" id="KAD6796730.1"/>
    </source>
</evidence>
<comment type="caution">
    <text evidence="2">The sequence shown here is derived from an EMBL/GenBank/DDBJ whole genome shotgun (WGS) entry which is preliminary data.</text>
</comment>
<evidence type="ECO:0000259" key="1">
    <source>
        <dbReference type="Pfam" id="PF01411"/>
    </source>
</evidence>
<dbReference type="PANTHER" id="PTHR11777">
    <property type="entry name" value="ALANYL-TRNA SYNTHETASE"/>
    <property type="match status" value="1"/>
</dbReference>
<organism evidence="2 3">
    <name type="scientific">Mikania micrantha</name>
    <name type="common">bitter vine</name>
    <dbReference type="NCBI Taxonomy" id="192012"/>
    <lineage>
        <taxon>Eukaryota</taxon>
        <taxon>Viridiplantae</taxon>
        <taxon>Streptophyta</taxon>
        <taxon>Embryophyta</taxon>
        <taxon>Tracheophyta</taxon>
        <taxon>Spermatophyta</taxon>
        <taxon>Magnoliopsida</taxon>
        <taxon>eudicotyledons</taxon>
        <taxon>Gunneridae</taxon>
        <taxon>Pentapetalae</taxon>
        <taxon>asterids</taxon>
        <taxon>campanulids</taxon>
        <taxon>Asterales</taxon>
        <taxon>Asteraceae</taxon>
        <taxon>Asteroideae</taxon>
        <taxon>Heliantheae alliance</taxon>
        <taxon>Eupatorieae</taxon>
        <taxon>Mikania</taxon>
    </lineage>
</organism>
<dbReference type="PANTHER" id="PTHR11777:SF9">
    <property type="entry name" value="ALANINE--TRNA LIGASE, CYTOPLASMIC"/>
    <property type="match status" value="1"/>
</dbReference>
<name>A0A5N6PUF2_9ASTR</name>
<feature type="domain" description="Alanyl-tRNA synthetase class IIc N-terminal" evidence="1">
    <location>
        <begin position="2"/>
        <end position="65"/>
    </location>
</feature>
<accession>A0A5N6PUF2</accession>
<dbReference type="InterPro" id="IPR018162">
    <property type="entry name" value="Ala-tRNA-ligase_IIc_anticod-bd"/>
</dbReference>
<protein>
    <recommendedName>
        <fullName evidence="1">Alanyl-tRNA synthetase class IIc N-terminal domain-containing protein</fullName>
    </recommendedName>
</protein>
<proteinExistence type="predicted"/>
<dbReference type="AlphaFoldDB" id="A0A5N6PUF2"/>
<evidence type="ECO:0000313" key="3">
    <source>
        <dbReference type="Proteomes" id="UP000326396"/>
    </source>
</evidence>
<dbReference type="GO" id="GO:0004813">
    <property type="term" value="F:alanine-tRNA ligase activity"/>
    <property type="evidence" value="ECO:0007669"/>
    <property type="project" value="InterPro"/>
</dbReference>
<dbReference type="GO" id="GO:0006419">
    <property type="term" value="P:alanyl-tRNA aminoacylation"/>
    <property type="evidence" value="ECO:0007669"/>
    <property type="project" value="InterPro"/>
</dbReference>
<dbReference type="GO" id="GO:0005739">
    <property type="term" value="C:mitochondrion"/>
    <property type="evidence" value="ECO:0007669"/>
    <property type="project" value="TreeGrafter"/>
</dbReference>